<evidence type="ECO:0000259" key="11">
    <source>
        <dbReference type="Pfam" id="PF00593"/>
    </source>
</evidence>
<dbReference type="NCBIfam" id="TIGR04056">
    <property type="entry name" value="OMP_RagA_SusC"/>
    <property type="match status" value="1"/>
</dbReference>
<dbReference type="PROSITE" id="PS52016">
    <property type="entry name" value="TONB_DEPENDENT_REC_3"/>
    <property type="match status" value="1"/>
</dbReference>
<keyword evidence="6 8" id="KW-0472">Membrane</keyword>
<dbReference type="InterPro" id="IPR023997">
    <property type="entry name" value="TonB-dep_OMP_SusC/RagA_CS"/>
</dbReference>
<proteinExistence type="inferred from homology"/>
<dbReference type="InterPro" id="IPR000531">
    <property type="entry name" value="Beta-barrel_TonB"/>
</dbReference>
<evidence type="ECO:0000256" key="2">
    <source>
        <dbReference type="ARBA" id="ARBA00022448"/>
    </source>
</evidence>
<keyword evidence="5 9" id="KW-0798">TonB box</keyword>
<dbReference type="AlphaFoldDB" id="A0AA40ZWG1"/>
<dbReference type="InterPro" id="IPR012910">
    <property type="entry name" value="Plug_dom"/>
</dbReference>
<protein>
    <submittedName>
        <fullName evidence="13">TonB-dependent receptor</fullName>
    </submittedName>
</protein>
<feature type="chain" id="PRO_5041310140" evidence="10">
    <location>
        <begin position="28"/>
        <end position="1028"/>
    </location>
</feature>
<name>A0AA40ZWG1_9BACT</name>
<dbReference type="SUPFAM" id="SSF49464">
    <property type="entry name" value="Carboxypeptidase regulatory domain-like"/>
    <property type="match status" value="1"/>
</dbReference>
<keyword evidence="4 8" id="KW-0812">Transmembrane</keyword>
<dbReference type="InterPro" id="IPR039426">
    <property type="entry name" value="TonB-dep_rcpt-like"/>
</dbReference>
<evidence type="ECO:0000256" key="7">
    <source>
        <dbReference type="ARBA" id="ARBA00023237"/>
    </source>
</evidence>
<evidence type="ECO:0000256" key="6">
    <source>
        <dbReference type="ARBA" id="ARBA00023136"/>
    </source>
</evidence>
<dbReference type="SUPFAM" id="SSF56935">
    <property type="entry name" value="Porins"/>
    <property type="match status" value="1"/>
</dbReference>
<dbReference type="InterPro" id="IPR008969">
    <property type="entry name" value="CarboxyPept-like_regulatory"/>
</dbReference>
<keyword evidence="2 8" id="KW-0813">Transport</keyword>
<evidence type="ECO:0000256" key="3">
    <source>
        <dbReference type="ARBA" id="ARBA00022452"/>
    </source>
</evidence>
<evidence type="ECO:0000259" key="12">
    <source>
        <dbReference type="Pfam" id="PF07715"/>
    </source>
</evidence>
<comment type="caution">
    <text evidence="13">The sequence shown here is derived from an EMBL/GenBank/DDBJ whole genome shotgun (WGS) entry which is preliminary data.</text>
</comment>
<feature type="domain" description="TonB-dependent receptor plug" evidence="12">
    <location>
        <begin position="118"/>
        <end position="233"/>
    </location>
</feature>
<gene>
    <name evidence="13" type="ORF">H6D15_13640</name>
</gene>
<keyword evidence="13" id="KW-0675">Receptor</keyword>
<dbReference type="InterPro" id="IPR036942">
    <property type="entry name" value="Beta-barrel_TonB_sf"/>
</dbReference>
<dbReference type="NCBIfam" id="TIGR04057">
    <property type="entry name" value="SusC_RagA_signa"/>
    <property type="match status" value="1"/>
</dbReference>
<evidence type="ECO:0000256" key="1">
    <source>
        <dbReference type="ARBA" id="ARBA00004571"/>
    </source>
</evidence>
<dbReference type="RefSeq" id="WP_204973089.1">
    <property type="nucleotide sequence ID" value="NZ_JAAZTS010000031.1"/>
</dbReference>
<comment type="subcellular location">
    <subcellularLocation>
        <location evidence="1 8">Cell outer membrane</location>
        <topology evidence="1 8">Multi-pass membrane protein</topology>
    </subcellularLocation>
</comment>
<keyword evidence="14" id="KW-1185">Reference proteome</keyword>
<evidence type="ECO:0000256" key="9">
    <source>
        <dbReference type="RuleBase" id="RU003357"/>
    </source>
</evidence>
<dbReference type="GO" id="GO:0009279">
    <property type="term" value="C:cell outer membrane"/>
    <property type="evidence" value="ECO:0007669"/>
    <property type="project" value="UniProtKB-SubCell"/>
</dbReference>
<keyword evidence="3 8" id="KW-1134">Transmembrane beta strand</keyword>
<evidence type="ECO:0000256" key="4">
    <source>
        <dbReference type="ARBA" id="ARBA00022692"/>
    </source>
</evidence>
<feature type="domain" description="TonB-dependent receptor-like beta-barrel" evidence="11">
    <location>
        <begin position="421"/>
        <end position="805"/>
    </location>
</feature>
<dbReference type="FunFam" id="2.170.130.10:FF:000008">
    <property type="entry name" value="SusC/RagA family TonB-linked outer membrane protein"/>
    <property type="match status" value="1"/>
</dbReference>
<evidence type="ECO:0000313" key="14">
    <source>
        <dbReference type="Proteomes" id="UP000698924"/>
    </source>
</evidence>
<evidence type="ECO:0000313" key="13">
    <source>
        <dbReference type="EMBL" id="MBM6858628.1"/>
    </source>
</evidence>
<keyword evidence="10" id="KW-0732">Signal</keyword>
<evidence type="ECO:0000256" key="10">
    <source>
        <dbReference type="SAM" id="SignalP"/>
    </source>
</evidence>
<comment type="similarity">
    <text evidence="8 9">Belongs to the TonB-dependent receptor family.</text>
</comment>
<dbReference type="Pfam" id="PF07715">
    <property type="entry name" value="Plug"/>
    <property type="match status" value="1"/>
</dbReference>
<dbReference type="EMBL" id="JACJMO010000032">
    <property type="protein sequence ID" value="MBM6858628.1"/>
    <property type="molecule type" value="Genomic_DNA"/>
</dbReference>
<keyword evidence="7 8" id="KW-0998">Cell outer membrane</keyword>
<dbReference type="Gene3D" id="2.170.130.10">
    <property type="entry name" value="TonB-dependent receptor, plug domain"/>
    <property type="match status" value="1"/>
</dbReference>
<dbReference type="Proteomes" id="UP000698924">
    <property type="component" value="Unassembled WGS sequence"/>
</dbReference>
<dbReference type="Pfam" id="PF00593">
    <property type="entry name" value="TonB_dep_Rec_b-barrel"/>
    <property type="match status" value="1"/>
</dbReference>
<dbReference type="InterPro" id="IPR023996">
    <property type="entry name" value="TonB-dep_OMP_SusC/RagA"/>
</dbReference>
<reference evidence="13 14" key="1">
    <citation type="journal article" date="2021" name="Sci. Rep.">
        <title>The distribution of antibiotic resistance genes in chicken gut microbiota commensals.</title>
        <authorList>
            <person name="Juricova H."/>
            <person name="Matiasovicova J."/>
            <person name="Kubasova T."/>
            <person name="Cejkova D."/>
            <person name="Rychlik I."/>
        </authorList>
    </citation>
    <scope>NUCLEOTIDE SEQUENCE [LARGE SCALE GENOMIC DNA]</scope>
    <source>
        <strain evidence="13 14">An421</strain>
    </source>
</reference>
<sequence length="1028" mass="114068">MKQVNLRIFRTILPLLLGMFLCVSAYAQTVTVKGHVKDALGGVIGANVVEKGNTSNGTITDLDGNFTLTVPQGATLVVSFIGYKTQEVAASPQVVVTMQDDTELLNEVVVIGYGVAKKNDLTGSVTAIKPDEKNKGLVVNAQDMIQGKIAGVNVNTASGAPGEGAQIRIRGGASLNASNDPLIVIDGMPMDGNSTKGMSNPLSLVNPNDIETFTVLKDASATAIYGSRGSNGVIIITTKKGHENQAPKVSYNGTVSVSTIAKKLDVLNAAEYVDVIKEKYGETSTAYLGLGWKKFNDDGTPDFSAGTYDTDWQSEIYRAGISQDHNVSITGGVGNEEWSMPYRVSVGYTGQNGILKGSDFSRVTAGFTLNPSFFDKHLNLNVNAKYSYAKTNPGGTDAIGAAITMDPTRPIKSSDEQFKNWGGYWQWTKTTAEFDPTFPYARNDDAPKNPVELIDHYTFDKSAHVLLGNFEADYKVHGLEDLRLHVNLAGEYSDGGEYTNNNPFSTYGFYFGGVGENVEKKYNVMLSSYIQYYKDFNENHHFDIMGGYEYAHMKYWGNQWYQNFYPSTNESVDDNGNPKAGTVNSSSATRWRGQTFLVSWYGRANYTLMNRYLFTFTARYDGSSRFAEGQRWGFFPSAAFAWRVKDESFLKDVDLVSDLKLRLGWGNTGQQNTGKEYYTAIYKVGTSDYHRYPVGPGNDGLLYQPLAYNDDLTWETTTTYNIGLDYGMFDQRLTLNVDAYYRKTTDLLCTPTIPAGQNFDNAILLNAGSLENRGVEIALSGKPVQTDDWYLELGVNVAYNDNEITELYGGRDVIEAGMKVGTDQQITYHKVGLPANSFWVYQQVYDETGRPIMGAYVDRNADGTIDENDRYYYKSITAPWTGGFNFRLSYKNWDLGSNFRASFGNYVYNNIESGKANSSVLYNSKGYYENSTRDIINLGWSSYNYALTDYFVQNASFLKCDNITLGYNFENLFKSGNYNGISGRIYASCSNVFTITKYKGLDPEQTSGMESSIYPRSRTFLLGLNLNF</sequence>
<evidence type="ECO:0000256" key="8">
    <source>
        <dbReference type="PROSITE-ProRule" id="PRU01360"/>
    </source>
</evidence>
<dbReference type="Gene3D" id="2.40.170.20">
    <property type="entry name" value="TonB-dependent receptor, beta-barrel domain"/>
    <property type="match status" value="1"/>
</dbReference>
<feature type="signal peptide" evidence="10">
    <location>
        <begin position="1"/>
        <end position="27"/>
    </location>
</feature>
<dbReference type="InterPro" id="IPR037066">
    <property type="entry name" value="Plug_dom_sf"/>
</dbReference>
<evidence type="ECO:0000256" key="5">
    <source>
        <dbReference type="ARBA" id="ARBA00023077"/>
    </source>
</evidence>
<organism evidence="13 14">
    <name type="scientific">Caecibacteroides pullorum</name>
    <dbReference type="NCBI Taxonomy" id="2725562"/>
    <lineage>
        <taxon>Bacteria</taxon>
        <taxon>Pseudomonadati</taxon>
        <taxon>Bacteroidota</taxon>
        <taxon>Bacteroidia</taxon>
        <taxon>Bacteroidales</taxon>
        <taxon>Bacteroidaceae</taxon>
        <taxon>Caecibacteroides</taxon>
    </lineage>
</organism>
<accession>A0AA40ZWG1</accession>
<dbReference type="Gene3D" id="2.60.40.1120">
    <property type="entry name" value="Carboxypeptidase-like, regulatory domain"/>
    <property type="match status" value="1"/>
</dbReference>
<dbReference type="Pfam" id="PF13715">
    <property type="entry name" value="CarbopepD_reg_2"/>
    <property type="match status" value="1"/>
</dbReference>